<dbReference type="SUPFAM" id="SSF81383">
    <property type="entry name" value="F-box domain"/>
    <property type="match status" value="1"/>
</dbReference>
<organism evidence="2 3">
    <name type="scientific">Gymnopilus dilepis</name>
    <dbReference type="NCBI Taxonomy" id="231916"/>
    <lineage>
        <taxon>Eukaryota</taxon>
        <taxon>Fungi</taxon>
        <taxon>Dikarya</taxon>
        <taxon>Basidiomycota</taxon>
        <taxon>Agaricomycotina</taxon>
        <taxon>Agaricomycetes</taxon>
        <taxon>Agaricomycetidae</taxon>
        <taxon>Agaricales</taxon>
        <taxon>Agaricineae</taxon>
        <taxon>Hymenogastraceae</taxon>
        <taxon>Gymnopilus</taxon>
    </lineage>
</organism>
<evidence type="ECO:0000313" key="2">
    <source>
        <dbReference type="EMBL" id="PPQ76135.1"/>
    </source>
</evidence>
<dbReference type="InterPro" id="IPR001810">
    <property type="entry name" value="F-box_dom"/>
</dbReference>
<comment type="caution">
    <text evidence="2">The sequence shown here is derived from an EMBL/GenBank/DDBJ whole genome shotgun (WGS) entry which is preliminary data.</text>
</comment>
<proteinExistence type="predicted"/>
<protein>
    <recommendedName>
        <fullName evidence="1">F-box domain-containing protein</fullName>
    </recommendedName>
</protein>
<dbReference type="Pfam" id="PF00646">
    <property type="entry name" value="F-box"/>
    <property type="match status" value="1"/>
</dbReference>
<feature type="domain" description="F-box" evidence="1">
    <location>
        <begin position="35"/>
        <end position="70"/>
    </location>
</feature>
<gene>
    <name evidence="2" type="ORF">CVT26_011804</name>
</gene>
<dbReference type="CDD" id="cd09917">
    <property type="entry name" value="F-box_SF"/>
    <property type="match status" value="1"/>
</dbReference>
<dbReference type="InParanoid" id="A0A409WC75"/>
<dbReference type="EMBL" id="NHYE01005192">
    <property type="protein sequence ID" value="PPQ76135.1"/>
    <property type="molecule type" value="Genomic_DNA"/>
</dbReference>
<reference evidence="2 3" key="1">
    <citation type="journal article" date="2018" name="Evol. Lett.">
        <title>Horizontal gene cluster transfer increased hallucinogenic mushroom diversity.</title>
        <authorList>
            <person name="Reynolds H.T."/>
            <person name="Vijayakumar V."/>
            <person name="Gluck-Thaler E."/>
            <person name="Korotkin H.B."/>
            <person name="Matheny P.B."/>
            <person name="Slot J.C."/>
        </authorList>
    </citation>
    <scope>NUCLEOTIDE SEQUENCE [LARGE SCALE GENOMIC DNA]</scope>
    <source>
        <strain evidence="2 3">SRW20</strain>
    </source>
</reference>
<sequence>MSSSDFTVGMLPLVLSPTPTDALVRIPEITLDKQPLDLHIFILAHLRSKDIITFRQVCRSFRRATQFKCVWTVPLRRIMAAHSLSETVHLSKKLNAEGLERLSQLQGRLVDLIERSNGKFIEPHQIRILPARLTQADEDRFQIQSSHQGYVPRVWWTPPHDAVVEPIRVP</sequence>
<evidence type="ECO:0000313" key="3">
    <source>
        <dbReference type="Proteomes" id="UP000284706"/>
    </source>
</evidence>
<dbReference type="InterPro" id="IPR036047">
    <property type="entry name" value="F-box-like_dom_sf"/>
</dbReference>
<evidence type="ECO:0000259" key="1">
    <source>
        <dbReference type="Pfam" id="PF00646"/>
    </source>
</evidence>
<keyword evidence="3" id="KW-1185">Reference proteome</keyword>
<name>A0A409WC75_9AGAR</name>
<dbReference type="Proteomes" id="UP000284706">
    <property type="component" value="Unassembled WGS sequence"/>
</dbReference>
<accession>A0A409WC75</accession>
<dbReference type="AlphaFoldDB" id="A0A409WC75"/>